<dbReference type="AlphaFoldDB" id="A0A511KHV1"/>
<accession>A0A511KHV1</accession>
<evidence type="ECO:0000313" key="2">
    <source>
        <dbReference type="EMBL" id="GEM09947.1"/>
    </source>
</evidence>
<dbReference type="OrthoDB" id="10277383at2759"/>
<dbReference type="Proteomes" id="UP000321518">
    <property type="component" value="Unassembled WGS sequence"/>
</dbReference>
<name>A0A511KHV1_RHOTO</name>
<comment type="caution">
    <text evidence="2">The sequence shown here is derived from an EMBL/GenBank/DDBJ whole genome shotgun (WGS) entry which is preliminary data.</text>
</comment>
<feature type="region of interest" description="Disordered" evidence="1">
    <location>
        <begin position="230"/>
        <end position="256"/>
    </location>
</feature>
<evidence type="ECO:0000256" key="1">
    <source>
        <dbReference type="SAM" id="MobiDB-lite"/>
    </source>
</evidence>
<proteinExistence type="predicted"/>
<evidence type="ECO:0000313" key="3">
    <source>
        <dbReference type="Proteomes" id="UP000321518"/>
    </source>
</evidence>
<reference evidence="2 3" key="1">
    <citation type="submission" date="2019-07" db="EMBL/GenBank/DDBJ databases">
        <title>Rhodotorula toruloides NBRC10032 genome sequencing.</title>
        <authorList>
            <person name="Shida Y."/>
            <person name="Takaku H."/>
            <person name="Ogasawara W."/>
            <person name="Mori K."/>
        </authorList>
    </citation>
    <scope>NUCLEOTIDE SEQUENCE [LARGE SCALE GENOMIC DNA]</scope>
    <source>
        <strain evidence="2 3">NBRC10032</strain>
    </source>
</reference>
<sequence>MPRPYPLIADYGEAQRLLPDFDHYVGPNCVTVAGSTGQTHVAALCVQKVAEAGRKQRERGVTDGTRVFSWSDLLLVSTGANGAALLRKLLHGDEPERSALMEEAWLRAVSPPFFQPVILRTSYNCPTIPPMSGDIPQRLTELVRSRLHDELRPRSGVLEATIRKYRSSPYLVVPSVDEDSHGTLIWSEPFIGHRVEFVPDFMAALRPPLVTVDVVLPSSGLDGETGVNIADHPPANATSTLPHRPHPAFVPGDRNA</sequence>
<dbReference type="EMBL" id="BJWK01000009">
    <property type="protein sequence ID" value="GEM09947.1"/>
    <property type="molecule type" value="Genomic_DNA"/>
</dbReference>
<protein>
    <submittedName>
        <fullName evidence="2">Proteophosphoglycan ppg3</fullName>
    </submittedName>
</protein>
<organism evidence="2 3">
    <name type="scientific">Rhodotorula toruloides</name>
    <name type="common">Yeast</name>
    <name type="synonym">Rhodosporidium toruloides</name>
    <dbReference type="NCBI Taxonomy" id="5286"/>
    <lineage>
        <taxon>Eukaryota</taxon>
        <taxon>Fungi</taxon>
        <taxon>Dikarya</taxon>
        <taxon>Basidiomycota</taxon>
        <taxon>Pucciniomycotina</taxon>
        <taxon>Microbotryomycetes</taxon>
        <taxon>Sporidiobolales</taxon>
        <taxon>Sporidiobolaceae</taxon>
        <taxon>Rhodotorula</taxon>
    </lineage>
</organism>
<gene>
    <name evidence="2" type="ORF">Rt10032_c09g3964</name>
</gene>